<dbReference type="AlphaFoldDB" id="A0A556PKM4"/>
<dbReference type="Proteomes" id="UP000316425">
    <property type="component" value="Unassembled WGS sequence"/>
</dbReference>
<feature type="transmembrane region" description="Helical" evidence="1">
    <location>
        <begin position="110"/>
        <end position="130"/>
    </location>
</feature>
<dbReference type="InterPro" id="IPR019235">
    <property type="entry name" value="DUF2178_TM"/>
</dbReference>
<accession>A0A556PKM4</accession>
<gene>
    <name evidence="2" type="ORF">FPQ13_08300</name>
</gene>
<evidence type="ECO:0008006" key="4">
    <source>
        <dbReference type="Google" id="ProtNLM"/>
    </source>
</evidence>
<proteinExistence type="predicted"/>
<organism evidence="2 3">
    <name type="scientific">Allobacillus salarius</name>
    <dbReference type="NCBI Taxonomy" id="1955272"/>
    <lineage>
        <taxon>Bacteria</taxon>
        <taxon>Bacillati</taxon>
        <taxon>Bacillota</taxon>
        <taxon>Bacilli</taxon>
        <taxon>Bacillales</taxon>
        <taxon>Bacillaceae</taxon>
        <taxon>Allobacillus</taxon>
    </lineage>
</organism>
<name>A0A556PKM4_9BACI</name>
<evidence type="ECO:0000313" key="3">
    <source>
        <dbReference type="Proteomes" id="UP000316425"/>
    </source>
</evidence>
<comment type="caution">
    <text evidence="2">The sequence shown here is derived from an EMBL/GenBank/DDBJ whole genome shotgun (WGS) entry which is preliminary data.</text>
</comment>
<sequence length="135" mass="15268">MGERDVDKTKKIIAILAFVVFLTIGGTTIYKWLNYGTIDSAGIFFSFLALSYFFNWLNWGDHEGGGEKDELDRHIETQSAKIGYYVLMILSGLILFISEGTGSFNEINNYPLVIVVGLTFVTIPITEFIYSKKFK</sequence>
<dbReference type="Pfam" id="PF09946">
    <property type="entry name" value="DUF2178"/>
    <property type="match status" value="1"/>
</dbReference>
<keyword evidence="3" id="KW-1185">Reference proteome</keyword>
<feature type="transmembrane region" description="Helical" evidence="1">
    <location>
        <begin position="42"/>
        <end position="61"/>
    </location>
</feature>
<dbReference type="EMBL" id="VMHE01000013">
    <property type="protein sequence ID" value="TSJ64942.1"/>
    <property type="molecule type" value="Genomic_DNA"/>
</dbReference>
<keyword evidence="1" id="KW-0472">Membrane</keyword>
<keyword evidence="1" id="KW-1133">Transmembrane helix</keyword>
<keyword evidence="1" id="KW-0812">Transmembrane</keyword>
<feature type="transmembrane region" description="Helical" evidence="1">
    <location>
        <begin position="12"/>
        <end position="30"/>
    </location>
</feature>
<evidence type="ECO:0000256" key="1">
    <source>
        <dbReference type="SAM" id="Phobius"/>
    </source>
</evidence>
<evidence type="ECO:0000313" key="2">
    <source>
        <dbReference type="EMBL" id="TSJ64942.1"/>
    </source>
</evidence>
<protein>
    <recommendedName>
        <fullName evidence="4">DUF2178 domain-containing protein</fullName>
    </recommendedName>
</protein>
<dbReference type="OrthoDB" id="2974577at2"/>
<feature type="transmembrane region" description="Helical" evidence="1">
    <location>
        <begin position="82"/>
        <end position="98"/>
    </location>
</feature>
<reference evidence="2 3" key="1">
    <citation type="submission" date="2019-07" db="EMBL/GenBank/DDBJ databases">
        <title>Allobacillus sp. nov. SKP isolated from shrimp paste of Euphausiacea.</title>
        <authorList>
            <person name="Kanchanasin P."/>
            <person name="Tanasupawat S."/>
            <person name="Shi W."/>
            <person name="Wu L."/>
            <person name="Ma J."/>
        </authorList>
    </citation>
    <scope>NUCLEOTIDE SEQUENCE [LARGE SCALE GENOMIC DNA]</scope>
    <source>
        <strain evidence="2 3">SKP4-8</strain>
    </source>
</reference>